<accession>A0A916ZDY6</accession>
<keyword evidence="3" id="KW-1185">Reference proteome</keyword>
<dbReference type="RefSeq" id="WP_280515022.1">
    <property type="nucleotide sequence ID" value="NZ_BMIQ01000001.1"/>
</dbReference>
<protein>
    <recommendedName>
        <fullName evidence="1">Putative Flp pilus-assembly TadG-like N-terminal domain-containing protein</fullName>
    </recommendedName>
</protein>
<dbReference type="AlphaFoldDB" id="A0A916ZDY6"/>
<evidence type="ECO:0000313" key="3">
    <source>
        <dbReference type="Proteomes" id="UP000644699"/>
    </source>
</evidence>
<comment type="caution">
    <text evidence="2">The sequence shown here is derived from an EMBL/GenBank/DDBJ whole genome shotgun (WGS) entry which is preliminary data.</text>
</comment>
<feature type="domain" description="Putative Flp pilus-assembly TadG-like N-terminal" evidence="1">
    <location>
        <begin position="6"/>
        <end position="52"/>
    </location>
</feature>
<gene>
    <name evidence="2" type="ORF">GCM10011390_07870</name>
</gene>
<evidence type="ECO:0000313" key="2">
    <source>
        <dbReference type="EMBL" id="GGD91499.1"/>
    </source>
</evidence>
<evidence type="ECO:0000259" key="1">
    <source>
        <dbReference type="Pfam" id="PF13400"/>
    </source>
</evidence>
<reference evidence="2" key="2">
    <citation type="submission" date="2020-09" db="EMBL/GenBank/DDBJ databases">
        <authorList>
            <person name="Sun Q."/>
            <person name="Zhou Y."/>
        </authorList>
    </citation>
    <scope>NUCLEOTIDE SEQUENCE</scope>
    <source>
        <strain evidence="2">CGMCC 1.15367</strain>
    </source>
</reference>
<name>A0A916ZDY6_9HYPH</name>
<dbReference type="Proteomes" id="UP000644699">
    <property type="component" value="Unassembled WGS sequence"/>
</dbReference>
<dbReference type="Pfam" id="PF13400">
    <property type="entry name" value="Tad"/>
    <property type="match status" value="1"/>
</dbReference>
<reference evidence="2" key="1">
    <citation type="journal article" date="2014" name="Int. J. Syst. Evol. Microbiol.">
        <title>Complete genome sequence of Corynebacterium casei LMG S-19264T (=DSM 44701T), isolated from a smear-ripened cheese.</title>
        <authorList>
            <consortium name="US DOE Joint Genome Institute (JGI-PGF)"/>
            <person name="Walter F."/>
            <person name="Albersmeier A."/>
            <person name="Kalinowski J."/>
            <person name="Ruckert C."/>
        </authorList>
    </citation>
    <scope>NUCLEOTIDE SEQUENCE</scope>
    <source>
        <strain evidence="2">CGMCC 1.15367</strain>
    </source>
</reference>
<dbReference type="InterPro" id="IPR028087">
    <property type="entry name" value="Tad_N"/>
</dbReference>
<proteinExistence type="predicted"/>
<dbReference type="EMBL" id="BMIQ01000001">
    <property type="protein sequence ID" value="GGD91499.1"/>
    <property type="molecule type" value="Genomic_DNA"/>
</dbReference>
<organism evidence="2 3">
    <name type="scientific">Aureimonas endophytica</name>
    <dbReference type="NCBI Taxonomy" id="2027858"/>
    <lineage>
        <taxon>Bacteria</taxon>
        <taxon>Pseudomonadati</taxon>
        <taxon>Pseudomonadota</taxon>
        <taxon>Alphaproteobacteria</taxon>
        <taxon>Hyphomicrobiales</taxon>
        <taxon>Aurantimonadaceae</taxon>
        <taxon>Aureimonas</taxon>
    </lineage>
</organism>
<sequence>MRCDQGSIAVPTVFCLIALMAVGAFALELSNAYLQSLHLQRVADLSVLAAAASGDPIHGGRLDPAAVAAGRSLAASNGLAPEKLQIEAAASPLGDGAMAIKARIAEEAKLGLASFVRSNAVLPVAAEAWAGVRSSNVGDCLQSLVGPTNIYNSAVAGGPGCKLRAATYFYACHKAKVILRAASVKYKARQEAPYLCAPANVTLDKAAFDYGVASTDPFANDERLLAIKTRLARMRSPGWPYGHQQPAKLLDPEVPKGADGAFAGATATIEAASHYGNLAVASSTLTFSGGGADPTCRTPTTIAGNLILTGDNRLVLGAGCYVIGGYIDATDSTRTSFEAAPGAQITFVVKKYIRNGAGRLIFPDGTYSIHGDVDNGAPGMMSFGDGDMVFGAGIKNGAMTLAFGDGIHTLDGGTVTNGLGTLTFGSGAFRLWGGSLANASTGTIRFGDGPFLFYGGTVTNVGGVMSFGRGPFAFKGGSLSLDANSTTSFGVGDLDFYGGSASFGGRAVTLGAGGSAETGGSSVFFSGGSFSLPTGTLTAIGTTFAFDGGTTSFYGPGAMTMTAPFANAPRYGYRDILIVVQGGAFNLHKSAPVTDTLSGLIYVPRTNASIYGKGSVVRPEKGCLQIVAGILDIYQYAALDMQSCGSRSPSASRPRLIQ</sequence>